<proteinExistence type="predicted"/>
<dbReference type="EMBL" id="CAKKMG010000090">
    <property type="protein sequence ID" value="CAH0292966.1"/>
    <property type="molecule type" value="Genomic_DNA"/>
</dbReference>
<dbReference type="AlphaFoldDB" id="A0A9W4L456"/>
<dbReference type="RefSeq" id="WP_230303577.1">
    <property type="nucleotide sequence ID" value="NZ_CAKKMG010000090.1"/>
</dbReference>
<dbReference type="Proteomes" id="UP000789326">
    <property type="component" value="Unassembled WGS sequence"/>
</dbReference>
<dbReference type="EC" id="2.7.1.26" evidence="1"/>
<accession>A0A9W4L456</accession>
<keyword evidence="1" id="KW-0808">Transferase</keyword>
<organism evidence="1 2">
    <name type="scientific">Peribacillus simplex</name>
    <dbReference type="NCBI Taxonomy" id="1478"/>
    <lineage>
        <taxon>Bacteria</taxon>
        <taxon>Bacillati</taxon>
        <taxon>Bacillota</taxon>
        <taxon>Bacilli</taxon>
        <taxon>Bacillales</taxon>
        <taxon>Bacillaceae</taxon>
        <taxon>Peribacillus</taxon>
    </lineage>
</organism>
<sequence length="108" mass="12751">MQKESVRPIFPILTEKKNGRLEDMKYINLPDRLFFEWCRQQYALNRGVYNAIDNWFYQNGIDHILYRRINLLAFLEFAASPAQAARKTKFIKFGSGGLTKKLQEFIAD</sequence>
<dbReference type="GO" id="GO:0008531">
    <property type="term" value="F:riboflavin kinase activity"/>
    <property type="evidence" value="ECO:0007669"/>
    <property type="project" value="UniProtKB-EC"/>
</dbReference>
<comment type="caution">
    <text evidence="1">The sequence shown here is derived from an EMBL/GenBank/DDBJ whole genome shotgun (WGS) entry which is preliminary data.</text>
</comment>
<name>A0A9W4L456_9BACI</name>
<keyword evidence="1" id="KW-0418">Kinase</keyword>
<evidence type="ECO:0000313" key="1">
    <source>
        <dbReference type="EMBL" id="CAH0292966.1"/>
    </source>
</evidence>
<gene>
    <name evidence="1" type="primary">ribR</name>
    <name evidence="1" type="ORF">SRABI133_04305</name>
</gene>
<reference evidence="1" key="1">
    <citation type="submission" date="2021-11" db="EMBL/GenBank/DDBJ databases">
        <authorList>
            <person name="Bulgarelli D."/>
        </authorList>
    </citation>
    <scope>NUCLEOTIDE SEQUENCE</scope>
    <source>
        <strain evidence="1">Bi133</strain>
    </source>
</reference>
<evidence type="ECO:0000313" key="2">
    <source>
        <dbReference type="Proteomes" id="UP000789326"/>
    </source>
</evidence>
<protein>
    <submittedName>
        <fullName evidence="1">RNA-binding riboflavin kinase RibR</fullName>
        <ecNumber evidence="1">2.7.1.26</ecNumber>
    </submittedName>
</protein>